<gene>
    <name evidence="2" type="ORF">FB466_2609</name>
</gene>
<dbReference type="RefSeq" id="WP_141918860.1">
    <property type="nucleotide sequence ID" value="NZ_BAAAYS010000015.1"/>
</dbReference>
<dbReference type="PANTHER" id="PTHR40765:SF2">
    <property type="entry name" value="ESX-2 SECRETION SYSTEM ATPASE ECCB2"/>
    <property type="match status" value="1"/>
</dbReference>
<sequence>MATKKELIQAQGYSRRRLLTAFVSGAPGGKELEPAKPLRAVVAGIALSVLVLVVSAIIGFIKPGLPDGWENNSLLIVKDSGARYVTKDGTLYPVINTTSAQLVIPADSYNIITVTADTIATVPRGGVIGILGAPDSLPTADDLITSRWASCIVEDGSQFTMLTPRKAVTQPTSDAVLARQDDNLYLVVGGYRYLISTTDTSGVRRAIGMDQVTPITVDARWLNLFSAGATISTLTIPDAGKAPPTPVTVDSTSLRVGTILHPQGLAEDKRYILTATGELARLTPLAYQLYLIGAGAGADEIDVPPAVIKNLNTAAAEAAPENWPDDIVTPARSDAAATCATVAPSSGKGPSVELSILADESPLSGIENEITVPPARGALVRAIGAGAPNAGSLYLIDSSGVAFPIPHATDDILKQLNYTSDDVRNVPQSWLTIFPIGPSLTEAAASSAPAETSETED</sequence>
<keyword evidence="1" id="KW-0472">Membrane</keyword>
<protein>
    <submittedName>
        <fullName evidence="2">Type VII secretion protein EccB</fullName>
    </submittedName>
</protein>
<evidence type="ECO:0000313" key="2">
    <source>
        <dbReference type="EMBL" id="TQM57614.1"/>
    </source>
</evidence>
<accession>A0A543HH04</accession>
<dbReference type="InterPro" id="IPR044857">
    <property type="entry name" value="T7SS_EccB_R1"/>
</dbReference>
<keyword evidence="1" id="KW-0812">Transmembrane</keyword>
<dbReference type="Pfam" id="PF05108">
    <property type="entry name" value="T7SS_ESX1_EccB"/>
    <property type="match status" value="1"/>
</dbReference>
<evidence type="ECO:0000256" key="1">
    <source>
        <dbReference type="SAM" id="Phobius"/>
    </source>
</evidence>
<proteinExistence type="predicted"/>
<dbReference type="GO" id="GO:0005576">
    <property type="term" value="C:extracellular region"/>
    <property type="evidence" value="ECO:0007669"/>
    <property type="project" value="TreeGrafter"/>
</dbReference>
<dbReference type="Gene3D" id="3.30.2390.20">
    <property type="entry name" value="Type VII secretion system EccB, repeat 1 domain"/>
    <property type="match status" value="1"/>
</dbReference>
<dbReference type="EMBL" id="VFPN01000004">
    <property type="protein sequence ID" value="TQM57614.1"/>
    <property type="molecule type" value="Genomic_DNA"/>
</dbReference>
<name>A0A543HH04_9MICO</name>
<evidence type="ECO:0000313" key="3">
    <source>
        <dbReference type="Proteomes" id="UP000318331"/>
    </source>
</evidence>
<dbReference type="InterPro" id="IPR007795">
    <property type="entry name" value="T7SS_EccB"/>
</dbReference>
<keyword evidence="1" id="KW-1133">Transmembrane helix</keyword>
<organism evidence="2 3">
    <name type="scientific">Klugiella xanthotipulae</name>
    <dbReference type="NCBI Taxonomy" id="244735"/>
    <lineage>
        <taxon>Bacteria</taxon>
        <taxon>Bacillati</taxon>
        <taxon>Actinomycetota</taxon>
        <taxon>Actinomycetes</taxon>
        <taxon>Micrococcales</taxon>
        <taxon>Microbacteriaceae</taxon>
        <taxon>Klugiella</taxon>
    </lineage>
</organism>
<comment type="caution">
    <text evidence="2">The sequence shown here is derived from an EMBL/GenBank/DDBJ whole genome shotgun (WGS) entry which is preliminary data.</text>
</comment>
<keyword evidence="3" id="KW-1185">Reference proteome</keyword>
<feature type="transmembrane region" description="Helical" evidence="1">
    <location>
        <begin position="40"/>
        <end position="61"/>
    </location>
</feature>
<reference evidence="2 3" key="1">
    <citation type="submission" date="2019-06" db="EMBL/GenBank/DDBJ databases">
        <title>Sequencing the genomes of 1000 actinobacteria strains.</title>
        <authorList>
            <person name="Klenk H.-P."/>
        </authorList>
    </citation>
    <scope>NUCLEOTIDE SEQUENCE [LARGE SCALE GENOMIC DNA]</scope>
    <source>
        <strain evidence="2 3">DSM 18031</strain>
    </source>
</reference>
<dbReference type="OrthoDB" id="3847604at2"/>
<dbReference type="AlphaFoldDB" id="A0A543HH04"/>
<dbReference type="Proteomes" id="UP000318331">
    <property type="component" value="Unassembled WGS sequence"/>
</dbReference>
<dbReference type="PANTHER" id="PTHR40765">
    <property type="entry name" value="ESX-2 SECRETION SYSTEM ATPASE ECCB2"/>
    <property type="match status" value="1"/>
</dbReference>
<dbReference type="NCBIfam" id="TIGR03919">
    <property type="entry name" value="T7SS_EccB"/>
    <property type="match status" value="1"/>
</dbReference>